<evidence type="ECO:0000313" key="1">
    <source>
        <dbReference type="EMBL" id="CCD57066.1"/>
    </source>
</evidence>
<dbReference type="AlphaFoldDB" id="G2YZL8"/>
<name>G2YZL8_BOTF4</name>
<protein>
    <submittedName>
        <fullName evidence="1">Uncharacterized protein</fullName>
    </submittedName>
</protein>
<evidence type="ECO:0000313" key="2">
    <source>
        <dbReference type="Proteomes" id="UP000008177"/>
    </source>
</evidence>
<reference evidence="2" key="1">
    <citation type="journal article" date="2011" name="PLoS Genet.">
        <title>Genomic analysis of the necrotrophic fungal pathogens Sclerotinia sclerotiorum and Botrytis cinerea.</title>
        <authorList>
            <person name="Amselem J."/>
            <person name="Cuomo C.A."/>
            <person name="van Kan J.A."/>
            <person name="Viaud M."/>
            <person name="Benito E.P."/>
            <person name="Couloux A."/>
            <person name="Coutinho P.M."/>
            <person name="de Vries R.P."/>
            <person name="Dyer P.S."/>
            <person name="Fillinger S."/>
            <person name="Fournier E."/>
            <person name="Gout L."/>
            <person name="Hahn M."/>
            <person name="Kohn L."/>
            <person name="Lapalu N."/>
            <person name="Plummer K.M."/>
            <person name="Pradier J.M."/>
            <person name="Quevillon E."/>
            <person name="Sharon A."/>
            <person name="Simon A."/>
            <person name="ten Have A."/>
            <person name="Tudzynski B."/>
            <person name="Tudzynski P."/>
            <person name="Wincker P."/>
            <person name="Andrew M."/>
            <person name="Anthouard V."/>
            <person name="Beever R.E."/>
            <person name="Beffa R."/>
            <person name="Benoit I."/>
            <person name="Bouzid O."/>
            <person name="Brault B."/>
            <person name="Chen Z."/>
            <person name="Choquer M."/>
            <person name="Collemare J."/>
            <person name="Cotton P."/>
            <person name="Danchin E.G."/>
            <person name="Da Silva C."/>
            <person name="Gautier A."/>
            <person name="Giraud C."/>
            <person name="Giraud T."/>
            <person name="Gonzalez C."/>
            <person name="Grossetete S."/>
            <person name="Guldener U."/>
            <person name="Henrissat B."/>
            <person name="Howlett B.J."/>
            <person name="Kodira C."/>
            <person name="Kretschmer M."/>
            <person name="Lappartient A."/>
            <person name="Leroch M."/>
            <person name="Levis C."/>
            <person name="Mauceli E."/>
            <person name="Neuveglise C."/>
            <person name="Oeser B."/>
            <person name="Pearson M."/>
            <person name="Poulain J."/>
            <person name="Poussereau N."/>
            <person name="Quesneville H."/>
            <person name="Rascle C."/>
            <person name="Schumacher J."/>
            <person name="Segurens B."/>
            <person name="Sexton A."/>
            <person name="Silva E."/>
            <person name="Sirven C."/>
            <person name="Soanes D.M."/>
            <person name="Talbot N.J."/>
            <person name="Templeton M."/>
            <person name="Yandava C."/>
            <person name="Yarden O."/>
            <person name="Zeng Q."/>
            <person name="Rollins J.A."/>
            <person name="Lebrun M.H."/>
            <person name="Dickman M."/>
        </authorList>
    </citation>
    <scope>NUCLEOTIDE SEQUENCE [LARGE SCALE GENOMIC DNA]</scope>
    <source>
        <strain evidence="2">T4</strain>
    </source>
</reference>
<proteinExistence type="predicted"/>
<dbReference type="HOGENOM" id="CLU_2941499_0_0_1"/>
<sequence length="60" mass="6246">MSTRTPKIILILALTTTLTPPPPNPKTKTSFISPANGYKSSSPAIGAWVSSPVQSSPLVP</sequence>
<dbReference type="InParanoid" id="G2YZL8"/>
<dbReference type="EMBL" id="FQ790362">
    <property type="protein sequence ID" value="CCD57066.1"/>
    <property type="molecule type" value="Genomic_DNA"/>
</dbReference>
<gene>
    <name evidence="1" type="ORF">BofuT4_uP143280.1</name>
</gene>
<organism evidence="1 2">
    <name type="scientific">Botryotinia fuckeliana (strain T4)</name>
    <name type="common">Noble rot fungus</name>
    <name type="synonym">Botrytis cinerea</name>
    <dbReference type="NCBI Taxonomy" id="999810"/>
    <lineage>
        <taxon>Eukaryota</taxon>
        <taxon>Fungi</taxon>
        <taxon>Dikarya</taxon>
        <taxon>Ascomycota</taxon>
        <taxon>Pezizomycotina</taxon>
        <taxon>Leotiomycetes</taxon>
        <taxon>Helotiales</taxon>
        <taxon>Sclerotiniaceae</taxon>
        <taxon>Botrytis</taxon>
    </lineage>
</organism>
<dbReference type="Proteomes" id="UP000008177">
    <property type="component" value="Unplaced contigs"/>
</dbReference>
<accession>G2YZL8</accession>